<dbReference type="PaxDb" id="55529-EKX47890"/>
<dbReference type="RefSeq" id="XP_005834870.1">
    <property type="nucleotide sequence ID" value="XM_005834813.1"/>
</dbReference>
<reference evidence="4 6" key="1">
    <citation type="journal article" date="2012" name="Nature">
        <title>Algal genomes reveal evolutionary mosaicism and the fate of nucleomorphs.</title>
        <authorList>
            <consortium name="DOE Joint Genome Institute"/>
            <person name="Curtis B.A."/>
            <person name="Tanifuji G."/>
            <person name="Burki F."/>
            <person name="Gruber A."/>
            <person name="Irimia M."/>
            <person name="Maruyama S."/>
            <person name="Arias M.C."/>
            <person name="Ball S.G."/>
            <person name="Gile G.H."/>
            <person name="Hirakawa Y."/>
            <person name="Hopkins J.F."/>
            <person name="Kuo A."/>
            <person name="Rensing S.A."/>
            <person name="Schmutz J."/>
            <person name="Symeonidi A."/>
            <person name="Elias M."/>
            <person name="Eveleigh R.J."/>
            <person name="Herman E.K."/>
            <person name="Klute M.J."/>
            <person name="Nakayama T."/>
            <person name="Obornik M."/>
            <person name="Reyes-Prieto A."/>
            <person name="Armbrust E.V."/>
            <person name="Aves S.J."/>
            <person name="Beiko R.G."/>
            <person name="Coutinho P."/>
            <person name="Dacks J.B."/>
            <person name="Durnford D.G."/>
            <person name="Fast N.M."/>
            <person name="Green B.R."/>
            <person name="Grisdale C.J."/>
            <person name="Hempel F."/>
            <person name="Henrissat B."/>
            <person name="Hoppner M.P."/>
            <person name="Ishida K."/>
            <person name="Kim E."/>
            <person name="Koreny L."/>
            <person name="Kroth P.G."/>
            <person name="Liu Y."/>
            <person name="Malik S.B."/>
            <person name="Maier U.G."/>
            <person name="McRose D."/>
            <person name="Mock T."/>
            <person name="Neilson J.A."/>
            <person name="Onodera N.T."/>
            <person name="Poole A.M."/>
            <person name="Pritham E.J."/>
            <person name="Richards T.A."/>
            <person name="Rocap G."/>
            <person name="Roy S.W."/>
            <person name="Sarai C."/>
            <person name="Schaack S."/>
            <person name="Shirato S."/>
            <person name="Slamovits C.H."/>
            <person name="Spencer D.F."/>
            <person name="Suzuki S."/>
            <person name="Worden A.Z."/>
            <person name="Zauner S."/>
            <person name="Barry K."/>
            <person name="Bell C."/>
            <person name="Bharti A.K."/>
            <person name="Crow J.A."/>
            <person name="Grimwood J."/>
            <person name="Kramer R."/>
            <person name="Lindquist E."/>
            <person name="Lucas S."/>
            <person name="Salamov A."/>
            <person name="McFadden G.I."/>
            <person name="Lane C.E."/>
            <person name="Keeling P.J."/>
            <person name="Gray M.W."/>
            <person name="Grigoriev I.V."/>
            <person name="Archibald J.M."/>
        </authorList>
    </citation>
    <scope>NUCLEOTIDE SEQUENCE</scope>
    <source>
        <strain evidence="4 6">CCMP2712</strain>
    </source>
</reference>
<evidence type="ECO:0000256" key="2">
    <source>
        <dbReference type="ARBA" id="ARBA00022840"/>
    </source>
</evidence>
<proteinExistence type="predicted"/>
<dbReference type="STRING" id="905079.L1JIH0"/>
<protein>
    <recommendedName>
        <fullName evidence="3">Protein kinase domain-containing protein</fullName>
    </recommendedName>
</protein>
<feature type="domain" description="Protein kinase" evidence="3">
    <location>
        <begin position="5"/>
        <end position="267"/>
    </location>
</feature>
<gene>
    <name evidence="4" type="ORF">GUITHDRAFT_47905</name>
</gene>
<organism evidence="4">
    <name type="scientific">Guillardia theta (strain CCMP2712)</name>
    <name type="common">Cryptophyte</name>
    <dbReference type="NCBI Taxonomy" id="905079"/>
    <lineage>
        <taxon>Eukaryota</taxon>
        <taxon>Cryptophyceae</taxon>
        <taxon>Pyrenomonadales</taxon>
        <taxon>Geminigeraceae</taxon>
        <taxon>Guillardia</taxon>
    </lineage>
</organism>
<dbReference type="KEGG" id="gtt:GUITHDRAFT_47905"/>
<dbReference type="OrthoDB" id="1741172at2759"/>
<dbReference type="PANTHER" id="PTHR44329">
    <property type="entry name" value="SERINE/THREONINE-PROTEIN KINASE TNNI3K-RELATED"/>
    <property type="match status" value="1"/>
</dbReference>
<dbReference type="PROSITE" id="PS50011">
    <property type="entry name" value="PROTEIN_KINASE_DOM"/>
    <property type="match status" value="1"/>
</dbReference>
<dbReference type="GeneID" id="17304520"/>
<dbReference type="InterPro" id="IPR011009">
    <property type="entry name" value="Kinase-like_dom_sf"/>
</dbReference>
<evidence type="ECO:0000313" key="5">
    <source>
        <dbReference type="EnsemblProtists" id="EKX47890"/>
    </source>
</evidence>
<dbReference type="Pfam" id="PF00069">
    <property type="entry name" value="Pkinase"/>
    <property type="match status" value="1"/>
</dbReference>
<keyword evidence="1" id="KW-0547">Nucleotide-binding</keyword>
<dbReference type="EMBL" id="JH992988">
    <property type="protein sequence ID" value="EKX47890.1"/>
    <property type="molecule type" value="Genomic_DNA"/>
</dbReference>
<accession>L1JIH0</accession>
<feature type="non-terminal residue" evidence="4">
    <location>
        <position position="267"/>
    </location>
</feature>
<reference evidence="6" key="2">
    <citation type="submission" date="2012-11" db="EMBL/GenBank/DDBJ databases">
        <authorList>
            <person name="Kuo A."/>
            <person name="Curtis B.A."/>
            <person name="Tanifuji G."/>
            <person name="Burki F."/>
            <person name="Gruber A."/>
            <person name="Irimia M."/>
            <person name="Maruyama S."/>
            <person name="Arias M.C."/>
            <person name="Ball S.G."/>
            <person name="Gile G.H."/>
            <person name="Hirakawa Y."/>
            <person name="Hopkins J.F."/>
            <person name="Rensing S.A."/>
            <person name="Schmutz J."/>
            <person name="Symeonidi A."/>
            <person name="Elias M."/>
            <person name="Eveleigh R.J."/>
            <person name="Herman E.K."/>
            <person name="Klute M.J."/>
            <person name="Nakayama T."/>
            <person name="Obornik M."/>
            <person name="Reyes-Prieto A."/>
            <person name="Armbrust E.V."/>
            <person name="Aves S.J."/>
            <person name="Beiko R.G."/>
            <person name="Coutinho P."/>
            <person name="Dacks J.B."/>
            <person name="Durnford D.G."/>
            <person name="Fast N.M."/>
            <person name="Green B.R."/>
            <person name="Grisdale C."/>
            <person name="Hempe F."/>
            <person name="Henrissat B."/>
            <person name="Hoppner M.P."/>
            <person name="Ishida K.-I."/>
            <person name="Kim E."/>
            <person name="Koreny L."/>
            <person name="Kroth P.G."/>
            <person name="Liu Y."/>
            <person name="Malik S.-B."/>
            <person name="Maier U.G."/>
            <person name="McRose D."/>
            <person name="Mock T."/>
            <person name="Neilson J.A."/>
            <person name="Onodera N.T."/>
            <person name="Poole A.M."/>
            <person name="Pritham E.J."/>
            <person name="Richards T.A."/>
            <person name="Rocap G."/>
            <person name="Roy S.W."/>
            <person name="Sarai C."/>
            <person name="Schaack S."/>
            <person name="Shirato S."/>
            <person name="Slamovits C.H."/>
            <person name="Spencer D.F."/>
            <person name="Suzuki S."/>
            <person name="Worden A.Z."/>
            <person name="Zauner S."/>
            <person name="Barry K."/>
            <person name="Bell C."/>
            <person name="Bharti A.K."/>
            <person name="Crow J.A."/>
            <person name="Grimwood J."/>
            <person name="Kramer R."/>
            <person name="Lindquist E."/>
            <person name="Lucas S."/>
            <person name="Salamov A."/>
            <person name="McFadden G.I."/>
            <person name="Lane C.E."/>
            <person name="Keeling P.J."/>
            <person name="Gray M.W."/>
            <person name="Grigoriev I.V."/>
            <person name="Archibald J.M."/>
        </authorList>
    </citation>
    <scope>NUCLEOTIDE SEQUENCE</scope>
    <source>
        <strain evidence="6">CCMP2712</strain>
    </source>
</reference>
<dbReference type="InterPro" id="IPR051681">
    <property type="entry name" value="Ser/Thr_Kinases-Pseudokinases"/>
</dbReference>
<sequence>KQIYAGEGKIIGVGTYDGVEVHVKMPNKNLYNSAIVKKALEEFSTEKCMLEAMFHPYIATCLGGLTVDPQSNQPLMWLVYEKFSMNLVDAVNKKVLESEDTRLRIIWGVLQAISYLHVEFRPPEGDKTQPFILGNLKPSDIMLVTDNIPKLFELGRTKVSDKYLRSLTGIPVVIEYMAPEQIKSHQMTTEADIYSFGLVARYVWTGKTPTNEGRPVSKVATSSAAERWMPNRLMDGMPNGISATLHQCIKPDPSNRPDAKQALHKMK</sequence>
<dbReference type="SUPFAM" id="SSF56112">
    <property type="entry name" value="Protein kinase-like (PK-like)"/>
    <property type="match status" value="1"/>
</dbReference>
<evidence type="ECO:0000259" key="3">
    <source>
        <dbReference type="PROSITE" id="PS50011"/>
    </source>
</evidence>
<evidence type="ECO:0000256" key="1">
    <source>
        <dbReference type="ARBA" id="ARBA00022741"/>
    </source>
</evidence>
<dbReference type="AlphaFoldDB" id="L1JIH0"/>
<dbReference type="GO" id="GO:0005524">
    <property type="term" value="F:ATP binding"/>
    <property type="evidence" value="ECO:0007669"/>
    <property type="project" value="UniProtKB-KW"/>
</dbReference>
<dbReference type="HOGENOM" id="CLU_000288_21_4_1"/>
<dbReference type="GO" id="GO:0004674">
    <property type="term" value="F:protein serine/threonine kinase activity"/>
    <property type="evidence" value="ECO:0007669"/>
    <property type="project" value="TreeGrafter"/>
</dbReference>
<name>L1JIH0_GUITC</name>
<dbReference type="InterPro" id="IPR000719">
    <property type="entry name" value="Prot_kinase_dom"/>
</dbReference>
<dbReference type="Proteomes" id="UP000011087">
    <property type="component" value="Unassembled WGS sequence"/>
</dbReference>
<feature type="non-terminal residue" evidence="4">
    <location>
        <position position="1"/>
    </location>
</feature>
<dbReference type="EnsemblProtists" id="EKX47890">
    <property type="protein sequence ID" value="EKX47890"/>
    <property type="gene ID" value="GUITHDRAFT_47905"/>
</dbReference>
<evidence type="ECO:0000313" key="6">
    <source>
        <dbReference type="Proteomes" id="UP000011087"/>
    </source>
</evidence>
<dbReference type="Gene3D" id="1.10.510.10">
    <property type="entry name" value="Transferase(Phosphotransferase) domain 1"/>
    <property type="match status" value="1"/>
</dbReference>
<dbReference type="PANTHER" id="PTHR44329:SF298">
    <property type="entry name" value="MIXED LINEAGE KINASE DOMAIN-LIKE PROTEIN"/>
    <property type="match status" value="1"/>
</dbReference>
<keyword evidence="6" id="KW-1185">Reference proteome</keyword>
<evidence type="ECO:0000313" key="4">
    <source>
        <dbReference type="EMBL" id="EKX47890.1"/>
    </source>
</evidence>
<dbReference type="PIRSF" id="PIRSF000654">
    <property type="entry name" value="Integrin-linked_kinase"/>
    <property type="match status" value="1"/>
</dbReference>
<keyword evidence="2" id="KW-0067">ATP-binding</keyword>
<reference evidence="5" key="3">
    <citation type="submission" date="2016-03" db="UniProtKB">
        <authorList>
            <consortium name="EnsemblProtists"/>
        </authorList>
    </citation>
    <scope>IDENTIFICATION</scope>
</reference>